<keyword evidence="6" id="KW-0012">Acyltransferase</keyword>
<evidence type="ECO:0008006" key="8">
    <source>
        <dbReference type="Google" id="ProtNLM"/>
    </source>
</evidence>
<keyword evidence="4" id="KW-0808">Transferase</keyword>
<dbReference type="GO" id="GO:0008610">
    <property type="term" value="P:lipid biosynthetic process"/>
    <property type="evidence" value="ECO:0007669"/>
    <property type="project" value="UniProtKB-ARBA"/>
</dbReference>
<dbReference type="GO" id="GO:1901137">
    <property type="term" value="P:carbohydrate derivative biosynthetic process"/>
    <property type="evidence" value="ECO:0007669"/>
    <property type="project" value="UniProtKB-ARBA"/>
</dbReference>
<dbReference type="InterPro" id="IPR004960">
    <property type="entry name" value="LipA_acyltrans"/>
</dbReference>
<comment type="subcellular location">
    <subcellularLocation>
        <location evidence="1">Cell inner membrane</location>
    </subcellularLocation>
</comment>
<evidence type="ECO:0000256" key="5">
    <source>
        <dbReference type="ARBA" id="ARBA00023136"/>
    </source>
</evidence>
<keyword evidence="2" id="KW-1003">Cell membrane</keyword>
<dbReference type="PANTHER" id="PTHR30606">
    <property type="entry name" value="LIPID A BIOSYNTHESIS LAUROYL ACYLTRANSFERASE"/>
    <property type="match status" value="1"/>
</dbReference>
<sequence>INLKLCFPNSSDQEIKVLTRKSLKETSRSLLESGKSWITFPKTGVSNIIQVEGMKLVSESLVQDKGAILFTSHLGNIEVLISFLAENFKCTIPYTPAKIDAVDELMKKARLLMGAEMVKADSGGVKSALKALNRGEVIIMASDQVPKKKSGIISNFFGTPALSVSLVSSLATRTESPCHSVSCIRLKKGKGYKVIFSKRIEKLNTLGVPEGVNLMNTELEECIMKAPEQYAWEYKRFKHSNFKNPY</sequence>
<dbReference type="EMBL" id="UINC01035796">
    <property type="protein sequence ID" value="SVB28779.1"/>
    <property type="molecule type" value="Genomic_DNA"/>
</dbReference>
<dbReference type="Pfam" id="PF03279">
    <property type="entry name" value="Lip_A_acyltrans"/>
    <property type="match status" value="1"/>
</dbReference>
<keyword evidence="5" id="KW-0472">Membrane</keyword>
<organism evidence="7">
    <name type="scientific">marine metagenome</name>
    <dbReference type="NCBI Taxonomy" id="408172"/>
    <lineage>
        <taxon>unclassified sequences</taxon>
        <taxon>metagenomes</taxon>
        <taxon>ecological metagenomes</taxon>
    </lineage>
</organism>
<evidence type="ECO:0000313" key="7">
    <source>
        <dbReference type="EMBL" id="SVB28779.1"/>
    </source>
</evidence>
<keyword evidence="3" id="KW-0997">Cell inner membrane</keyword>
<evidence type="ECO:0000256" key="3">
    <source>
        <dbReference type="ARBA" id="ARBA00022519"/>
    </source>
</evidence>
<dbReference type="CDD" id="cd07984">
    <property type="entry name" value="LPLAT_LABLAT-like"/>
    <property type="match status" value="1"/>
</dbReference>
<proteinExistence type="predicted"/>
<dbReference type="PANTHER" id="PTHR30606:SF10">
    <property type="entry name" value="PHOSPHATIDYLINOSITOL MANNOSIDE ACYLTRANSFERASE"/>
    <property type="match status" value="1"/>
</dbReference>
<evidence type="ECO:0000256" key="2">
    <source>
        <dbReference type="ARBA" id="ARBA00022475"/>
    </source>
</evidence>
<dbReference type="AlphaFoldDB" id="A0A382CSB0"/>
<name>A0A382CSB0_9ZZZZ</name>
<evidence type="ECO:0000256" key="6">
    <source>
        <dbReference type="ARBA" id="ARBA00023315"/>
    </source>
</evidence>
<protein>
    <recommendedName>
        <fullName evidence="8">Lipid A biosynthesis acyltransferase</fullName>
    </recommendedName>
</protein>
<accession>A0A382CSB0</accession>
<gene>
    <name evidence="7" type="ORF">METZ01_LOCUS181633</name>
</gene>
<reference evidence="7" key="1">
    <citation type="submission" date="2018-05" db="EMBL/GenBank/DDBJ databases">
        <authorList>
            <person name="Lanie J.A."/>
            <person name="Ng W.-L."/>
            <person name="Kazmierczak K.M."/>
            <person name="Andrzejewski T.M."/>
            <person name="Davidsen T.M."/>
            <person name="Wayne K.J."/>
            <person name="Tettelin H."/>
            <person name="Glass J.I."/>
            <person name="Rusch D."/>
            <person name="Podicherti R."/>
            <person name="Tsui H.-C.T."/>
            <person name="Winkler M.E."/>
        </authorList>
    </citation>
    <scope>NUCLEOTIDE SEQUENCE</scope>
</reference>
<dbReference type="GO" id="GO:0016746">
    <property type="term" value="F:acyltransferase activity"/>
    <property type="evidence" value="ECO:0007669"/>
    <property type="project" value="UniProtKB-KW"/>
</dbReference>
<evidence type="ECO:0000256" key="4">
    <source>
        <dbReference type="ARBA" id="ARBA00022679"/>
    </source>
</evidence>
<evidence type="ECO:0000256" key="1">
    <source>
        <dbReference type="ARBA" id="ARBA00004533"/>
    </source>
</evidence>
<feature type="non-terminal residue" evidence="7">
    <location>
        <position position="1"/>
    </location>
</feature>
<dbReference type="GO" id="GO:0005886">
    <property type="term" value="C:plasma membrane"/>
    <property type="evidence" value="ECO:0007669"/>
    <property type="project" value="UniProtKB-SubCell"/>
</dbReference>